<gene>
    <name evidence="1" type="ORF">KOI35_32475</name>
</gene>
<reference evidence="1 2" key="1">
    <citation type="submission" date="2021-06" db="EMBL/GenBank/DDBJ databases">
        <title>Actinoplanes lichenicola sp. nov., and Actinoplanes ovalisporus sp. nov., isolated from lichen in Thailand.</title>
        <authorList>
            <person name="Saeng-In P."/>
            <person name="Kanchanasin P."/>
            <person name="Yuki M."/>
            <person name="Kudo T."/>
            <person name="Ohkuma M."/>
            <person name="Phongsopitanun W."/>
            <person name="Tanasupawat S."/>
        </authorList>
    </citation>
    <scope>NUCLEOTIDE SEQUENCE [LARGE SCALE GENOMIC DNA]</scope>
    <source>
        <strain evidence="1 2">NBRC 110975</strain>
    </source>
</reference>
<protein>
    <submittedName>
        <fullName evidence="1">Uncharacterized protein</fullName>
    </submittedName>
</protein>
<evidence type="ECO:0000313" key="1">
    <source>
        <dbReference type="EMBL" id="MBU2668238.1"/>
    </source>
</evidence>
<dbReference type="Proteomes" id="UP001519654">
    <property type="component" value="Unassembled WGS sequence"/>
</dbReference>
<proteinExistence type="predicted"/>
<accession>A0ABS5YZV0</accession>
<dbReference type="EMBL" id="JAHKKG010000011">
    <property type="protein sequence ID" value="MBU2668238.1"/>
    <property type="molecule type" value="Genomic_DNA"/>
</dbReference>
<name>A0ABS5YZV0_9ACTN</name>
<dbReference type="RefSeq" id="WP_215792506.1">
    <property type="nucleotide sequence ID" value="NZ_JAHKKG010000011.1"/>
</dbReference>
<evidence type="ECO:0000313" key="2">
    <source>
        <dbReference type="Proteomes" id="UP001519654"/>
    </source>
</evidence>
<comment type="caution">
    <text evidence="1">The sequence shown here is derived from an EMBL/GenBank/DDBJ whole genome shotgun (WGS) entry which is preliminary data.</text>
</comment>
<organism evidence="1 2">
    <name type="scientific">Paractinoplanes bogorensis</name>
    <dbReference type="NCBI Taxonomy" id="1610840"/>
    <lineage>
        <taxon>Bacteria</taxon>
        <taxon>Bacillati</taxon>
        <taxon>Actinomycetota</taxon>
        <taxon>Actinomycetes</taxon>
        <taxon>Micromonosporales</taxon>
        <taxon>Micromonosporaceae</taxon>
        <taxon>Paractinoplanes</taxon>
    </lineage>
</organism>
<keyword evidence="2" id="KW-1185">Reference proteome</keyword>
<sequence length="368" mass="39746">MSDTDETLQALRAEVQHHRGPARTGPLLRLGQALAEAYWRAGPGQRAARPYLDEDIRVLEEAYGYFDPADAWRGQVAALLGQLYAMRHVGHLSAKEDRDRGIELLNEGLAFAQLPPALHLPARMMLGQLHLRRVMARPLGNPGAPADLDRAEQCFRDALAGPSLGAQAEAVVRTMLEMVGVLRAVVSDRGNLRPSGIAEAFRRLRDLQKQAGPGIMLTPWSGDLLARTPPADRPVAVIDVPSARGSFRPSAKQAAGPDVAALRRALRTLLPHPDDPIASARELLHDRVTRSRTDDLVALTAGIAAAEPDDGANHLLLAVALRHRARGGSGGWPEDDFTAAADALNRATTRLGPLDITDELAAILRDQR</sequence>